<dbReference type="GO" id="GO:0003824">
    <property type="term" value="F:catalytic activity"/>
    <property type="evidence" value="ECO:0007669"/>
    <property type="project" value="InterPro"/>
</dbReference>
<name>A0A2W4WNE2_9CYAN</name>
<reference evidence="2 3" key="2">
    <citation type="submission" date="2018-06" db="EMBL/GenBank/DDBJ databases">
        <title>Metagenomic assembly of (sub)arctic Cyanobacteria and their associated microbiome from non-axenic cultures.</title>
        <authorList>
            <person name="Baurain D."/>
        </authorList>
    </citation>
    <scope>NUCLEOTIDE SEQUENCE [LARGE SCALE GENOMIC DNA]</scope>
    <source>
        <strain evidence="2">ULC066bin1</strain>
    </source>
</reference>
<dbReference type="InterPro" id="IPR025202">
    <property type="entry name" value="PLD-like_dom"/>
</dbReference>
<organism evidence="2 3">
    <name type="scientific">Pseudanabaena frigida</name>
    <dbReference type="NCBI Taxonomy" id="945775"/>
    <lineage>
        <taxon>Bacteria</taxon>
        <taxon>Bacillati</taxon>
        <taxon>Cyanobacteriota</taxon>
        <taxon>Cyanophyceae</taxon>
        <taxon>Pseudanabaenales</taxon>
        <taxon>Pseudanabaenaceae</taxon>
        <taxon>Pseudanabaena</taxon>
    </lineage>
</organism>
<sequence length="229" mass="26420">MQNSKDLRAISQLLKQAQTMIDKYNLPPQKFLEQLGLLQTQPETEIVFERTGGRFHLFKALEEAKERVVIKCPWASDRAIDNDLMLRLNYALDQGVQIDLGWGYQYDIGTIIKKDRHGNLTFATEGQYRYSAMSKLFQLQKCYSDRLHLKLTGGHSKYFVCDRQFAYVGSHNILSSTIPNLKSTYPDLQGDETGTIHRNIEIIQKLITRYEQAIDLTDSLTPQNMKLRA</sequence>
<evidence type="ECO:0000313" key="2">
    <source>
        <dbReference type="EMBL" id="PZO43409.1"/>
    </source>
</evidence>
<comment type="caution">
    <text evidence="2">The sequence shown here is derived from an EMBL/GenBank/DDBJ whole genome shotgun (WGS) entry which is preliminary data.</text>
</comment>
<dbReference type="SUPFAM" id="SSF56024">
    <property type="entry name" value="Phospholipase D/nuclease"/>
    <property type="match status" value="1"/>
</dbReference>
<evidence type="ECO:0000313" key="3">
    <source>
        <dbReference type="Proteomes" id="UP000249467"/>
    </source>
</evidence>
<dbReference type="EMBL" id="QBML01000005">
    <property type="protein sequence ID" value="PZO43409.1"/>
    <property type="molecule type" value="Genomic_DNA"/>
</dbReference>
<proteinExistence type="predicted"/>
<accession>A0A2W4WNE2</accession>
<reference evidence="2 3" key="1">
    <citation type="submission" date="2018-04" db="EMBL/GenBank/DDBJ databases">
        <authorList>
            <person name="Go L.Y."/>
            <person name="Mitchell J.A."/>
        </authorList>
    </citation>
    <scope>NUCLEOTIDE SEQUENCE [LARGE SCALE GENOMIC DNA]</scope>
    <source>
        <strain evidence="2">ULC066bin1</strain>
    </source>
</reference>
<gene>
    <name evidence="2" type="ORF">DCF19_05560</name>
</gene>
<dbReference type="Gene3D" id="3.30.870.10">
    <property type="entry name" value="Endonuclease Chain A"/>
    <property type="match status" value="1"/>
</dbReference>
<dbReference type="GO" id="GO:0006793">
    <property type="term" value="P:phosphorus metabolic process"/>
    <property type="evidence" value="ECO:0007669"/>
    <property type="project" value="UniProtKB-ARBA"/>
</dbReference>
<dbReference type="AlphaFoldDB" id="A0A2W4WNE2"/>
<feature type="domain" description="PLD phosphodiesterase" evidence="1">
    <location>
        <begin position="155"/>
        <end position="177"/>
    </location>
</feature>
<evidence type="ECO:0000259" key="1">
    <source>
        <dbReference type="PROSITE" id="PS50035"/>
    </source>
</evidence>
<dbReference type="InterPro" id="IPR001736">
    <property type="entry name" value="PLipase_D/transphosphatidylase"/>
</dbReference>
<dbReference type="PROSITE" id="PS50035">
    <property type="entry name" value="PLD"/>
    <property type="match status" value="1"/>
</dbReference>
<protein>
    <recommendedName>
        <fullName evidence="1">PLD phosphodiesterase domain-containing protein</fullName>
    </recommendedName>
</protein>
<dbReference type="Proteomes" id="UP000249467">
    <property type="component" value="Unassembled WGS sequence"/>
</dbReference>
<dbReference type="Pfam" id="PF13091">
    <property type="entry name" value="PLDc_2"/>
    <property type="match status" value="1"/>
</dbReference>